<keyword evidence="2" id="KW-0245">EGF-like domain</keyword>
<keyword evidence="6 13" id="KW-0472">Membrane</keyword>
<dbReference type="EMBL" id="AMQN01010594">
    <property type="status" value="NOT_ANNOTATED_CDS"/>
    <property type="molecule type" value="Genomic_DNA"/>
</dbReference>
<dbReference type="Pfam" id="PF14670">
    <property type="entry name" value="FXa_inhibition"/>
    <property type="match status" value="3"/>
</dbReference>
<evidence type="ECO:0000256" key="10">
    <source>
        <dbReference type="PROSITE-ProRule" id="PRU00124"/>
    </source>
</evidence>
<comment type="caution">
    <text evidence="10">Lacks conserved residue(s) required for the propagation of feature annotation.</text>
</comment>
<feature type="repeat" description="LDL-receptor class B" evidence="11">
    <location>
        <begin position="266"/>
        <end position="308"/>
    </location>
</feature>
<feature type="repeat" description="LDL-receptor class B" evidence="11">
    <location>
        <begin position="977"/>
        <end position="1019"/>
    </location>
</feature>
<feature type="repeat" description="LDL-receptor class B" evidence="11">
    <location>
        <begin position="309"/>
        <end position="352"/>
    </location>
</feature>
<dbReference type="Gene3D" id="4.10.400.10">
    <property type="entry name" value="Low-density Lipoprotein Receptor"/>
    <property type="match status" value="3"/>
</dbReference>
<dbReference type="EMBL" id="AMQN01010595">
    <property type="status" value="NOT_ANNOTATED_CDS"/>
    <property type="molecule type" value="Genomic_DNA"/>
</dbReference>
<keyword evidence="4" id="KW-0732">Signal</keyword>
<feature type="repeat" description="LDL-receptor class B" evidence="11">
    <location>
        <begin position="573"/>
        <end position="614"/>
    </location>
</feature>
<dbReference type="FunFam" id="2.120.10.30:FF:000241">
    <property type="entry name" value="Low-density lipoprotein receptor-related protein 6"/>
    <property type="match status" value="2"/>
</dbReference>
<reference evidence="17" key="1">
    <citation type="submission" date="2012-12" db="EMBL/GenBank/DDBJ databases">
        <authorList>
            <person name="Hellsten U."/>
            <person name="Grimwood J."/>
            <person name="Chapman J.A."/>
            <person name="Shapiro H."/>
            <person name="Aerts A."/>
            <person name="Otillar R.P."/>
            <person name="Terry A.Y."/>
            <person name="Boore J.L."/>
            <person name="Simakov O."/>
            <person name="Marletaz F."/>
            <person name="Cho S.-J."/>
            <person name="Edsinger-Gonzales E."/>
            <person name="Havlak P."/>
            <person name="Kuo D.-H."/>
            <person name="Larsson T."/>
            <person name="Lv J."/>
            <person name="Arendt D."/>
            <person name="Savage R."/>
            <person name="Osoegawa K."/>
            <person name="de Jong P."/>
            <person name="Lindberg D.R."/>
            <person name="Seaver E.C."/>
            <person name="Weisblat D.A."/>
            <person name="Putnam N.H."/>
            <person name="Grigoriev I.V."/>
            <person name="Rokhsar D.S."/>
        </authorList>
    </citation>
    <scope>NUCLEOTIDE SEQUENCE</scope>
    <source>
        <strain evidence="17">I ESC-2004</strain>
    </source>
</reference>
<dbReference type="SMART" id="SM00181">
    <property type="entry name" value="EGF"/>
    <property type="match status" value="4"/>
</dbReference>
<evidence type="ECO:0000256" key="11">
    <source>
        <dbReference type="PROSITE-ProRule" id="PRU00461"/>
    </source>
</evidence>
<dbReference type="InterPro" id="IPR000742">
    <property type="entry name" value="EGF"/>
</dbReference>
<dbReference type="STRING" id="283909.R7TW58"/>
<dbReference type="SMART" id="SM00192">
    <property type="entry name" value="LDLa"/>
    <property type="match status" value="3"/>
</dbReference>
<name>R7TW58_CAPTE</name>
<evidence type="ECO:0000313" key="16">
    <source>
        <dbReference type="EnsemblMetazoa" id="CapteP160497"/>
    </source>
</evidence>
<dbReference type="Pfam" id="PF00058">
    <property type="entry name" value="Ldl_recept_b"/>
    <property type="match status" value="8"/>
</dbReference>
<dbReference type="Proteomes" id="UP000014760">
    <property type="component" value="Unassembled WGS sequence"/>
</dbReference>
<keyword evidence="5" id="KW-0677">Repeat</keyword>
<keyword evidence="8" id="KW-0675">Receptor</keyword>
<gene>
    <name evidence="15" type="ORF">CAPTEDRAFT_160497</name>
</gene>
<evidence type="ECO:0000259" key="14">
    <source>
        <dbReference type="SMART" id="SM00181"/>
    </source>
</evidence>
<dbReference type="Gene3D" id="2.120.10.30">
    <property type="entry name" value="TolB, C-terminal domain"/>
    <property type="match status" value="4"/>
</dbReference>
<dbReference type="CDD" id="cd00112">
    <property type="entry name" value="LDLa"/>
    <property type="match status" value="3"/>
</dbReference>
<evidence type="ECO:0000256" key="7">
    <source>
        <dbReference type="ARBA" id="ARBA00023157"/>
    </source>
</evidence>
<keyword evidence="13" id="KW-0812">Transmembrane</keyword>
<feature type="disulfide bond" evidence="10">
    <location>
        <begin position="1171"/>
        <end position="1186"/>
    </location>
</feature>
<organism evidence="15">
    <name type="scientific">Capitella teleta</name>
    <name type="common">Polychaete worm</name>
    <dbReference type="NCBI Taxonomy" id="283909"/>
    <lineage>
        <taxon>Eukaryota</taxon>
        <taxon>Metazoa</taxon>
        <taxon>Spiralia</taxon>
        <taxon>Lophotrochozoa</taxon>
        <taxon>Annelida</taxon>
        <taxon>Polychaeta</taxon>
        <taxon>Sedentaria</taxon>
        <taxon>Scolecida</taxon>
        <taxon>Capitellidae</taxon>
        <taxon>Capitella</taxon>
    </lineage>
</organism>
<dbReference type="SUPFAM" id="SSF63825">
    <property type="entry name" value="YWTD domain"/>
    <property type="match status" value="4"/>
</dbReference>
<feature type="domain" description="EGF-like" evidence="14">
    <location>
        <begin position="445"/>
        <end position="484"/>
    </location>
</feature>
<dbReference type="InterPro" id="IPR023415">
    <property type="entry name" value="LDLR_class-A_CS"/>
</dbReference>
<evidence type="ECO:0000256" key="1">
    <source>
        <dbReference type="ARBA" id="ARBA00004167"/>
    </source>
</evidence>
<evidence type="ECO:0000256" key="13">
    <source>
        <dbReference type="SAM" id="Phobius"/>
    </source>
</evidence>
<protein>
    <recommendedName>
        <fullName evidence="14">EGF-like domain-containing protein</fullName>
    </recommendedName>
</protein>
<reference evidence="16" key="3">
    <citation type="submission" date="2015-06" db="UniProtKB">
        <authorList>
            <consortium name="EnsemblMetazoa"/>
        </authorList>
    </citation>
    <scope>IDENTIFICATION</scope>
</reference>
<evidence type="ECO:0000256" key="12">
    <source>
        <dbReference type="SAM" id="MobiDB-lite"/>
    </source>
</evidence>
<evidence type="ECO:0000256" key="6">
    <source>
        <dbReference type="ARBA" id="ARBA00023136"/>
    </source>
</evidence>
<dbReference type="Pfam" id="PF00057">
    <property type="entry name" value="Ldl_recept_a"/>
    <property type="match status" value="2"/>
</dbReference>
<sequence length="1478" mass="164926">MYWTDWGEHPKIERAGMDGRHGSRQVIIKTDIFWPNGLTVDYAESKIFWADAKLHFIHSCNFDGTGRRVVVDGSLPHPFALTLYEDSLFWTDWQSQAIYSCNKYTGDDRREVLSDIFSPMDIHVYQKSRQPLGVNPCGAMNGGCSHLCLMSPYQPYYTCACPSGVQLLGDNKTCANGAKELLLLVRRTDIRRISLDTPDYTDVVLQLDNIRHAIAIDYDNIDGHLYWTDDEVQAISRSYLDGSGQEQIISTEVDHPDGVAVDWIARNLYWTDTGTDRIEVSRLNGTSRKVLIAEKLDEPRAICLDPVDGYMYWTDWGKQPKIERAFLDGSERLVLFNSSLGWPNGLALDFIERKIYWGDAKTDRIEVANMDGTGRRILVEEESRIPHIFGFSLLGQFIYWTDWQKRSIERIEKHTGRNHTFIIDQLPDLMGLKAVNMSDKEGTNPCASDNGGCSHLCLHRPLPKGHLCACPMGMELIADGRTCVVPEAFLLFSHRTDIRRISLETNHNDAVIPLTGVRDASALDFDINDHRIYWTDIYLKSINRAFMNGSAMESVVKFGLDYPEGMAVDWVAHNLYWADIGTGRIEMSRMDGSSRRVLLWKDIDPRAIALDPPRGYMYWSNWGNPDMNTQSIERSALDGTHRMTLFSKVGRVNGLTIDFSEDRLFWTNLDNKVIESASLQGNDRQQIIHNLPHPFGLTQYEDFIFWTDWQDKSIERANKSNGLNRTRIHGQLDYIMDISVFHSSRQSGWNPCQRHNGGCSHLCIAHFDGYLSPVTHHCECPTHFTLMSDNTTCRAPESFLLFSQKNATSRISIEAEDSPTMVLPIGTIRNIKALAYDPVEEVIFWIEGRKGIRKAKPNGSGVSQLVQSSAHSGEMQPFDIAVEPFSRHLFWSDQVQNVINVTRLDGKPIGVVIMPTDVPYRPRHIALAPHHGFLFWTNRADPSSIMRSRLDGRDTHVLVPGLTLAAPGPLAVDEAEQKLYWADMDLKQIKSIDFEGGNMRMLADFMIKDPVGLTVFGPYVYWIDRGHDLIERMLKTNGQNRTKIKSRVNLLTDIIAAEALSLEERGGHPCGGIDNGGCSDICMIDGVKGVGRAQCSCPQGLQLSSDERSCTDPPTCTHDEFSCLSGGTCIPLVWHCDGQAECPDGSDEIACPDCSGFRCLSGQCISLKERCDREQHCTDGSDEQNCPPCSHAEYLCETDKKCISKQQRCDKVRDCASGDDEDLCSASATLTPVPHAASSTNYTISITVGFIVLIFIVLIVLVFVCKRKSIVPPDDDDCHAIALTKTSSLPQPPKPPRGKGVGGPLLPSLAPSSLTDSGPPYDRNHVTGASSSSSTITQYPPDTLNPPPSPITDPSQCGGVGGGGSTSPSTVWSFRPRNHHRHKRRAPAAPALHNTPYSTDVESEGPIYSRPIHTKRKQKYHALQYSDSQDTLHPPPPTPRSHYVMDGCGSECPPSPSTERSFFNPLPPPPSPVNHSDC</sequence>
<dbReference type="OMA" id="VNPCKVN"/>
<dbReference type="SUPFAM" id="SSF57424">
    <property type="entry name" value="LDL receptor-like module"/>
    <property type="match status" value="3"/>
</dbReference>
<dbReference type="HOGENOM" id="CLU_002489_0_0_1"/>
<dbReference type="FunCoup" id="R7TW58">
    <property type="interactions" value="504"/>
</dbReference>
<feature type="compositionally biased region" description="Basic residues" evidence="12">
    <location>
        <begin position="1376"/>
        <end position="1386"/>
    </location>
</feature>
<feature type="repeat" description="LDL-receptor class B" evidence="11">
    <location>
        <begin position="662"/>
        <end position="703"/>
    </location>
</feature>
<feature type="domain" description="EGF-like" evidence="14">
    <location>
        <begin position="1069"/>
        <end position="1111"/>
    </location>
</feature>
<dbReference type="PRINTS" id="PR00261">
    <property type="entry name" value="LDLRECEPTOR"/>
</dbReference>
<feature type="compositionally biased region" description="Polar residues" evidence="12">
    <location>
        <begin position="1327"/>
        <end position="1340"/>
    </location>
</feature>
<dbReference type="Gene3D" id="2.10.25.10">
    <property type="entry name" value="Laminin"/>
    <property type="match status" value="1"/>
</dbReference>
<feature type="repeat" description="LDL-receptor class B" evidence="11">
    <location>
        <begin position="530"/>
        <end position="572"/>
    </location>
</feature>
<dbReference type="FunFam" id="2.120.10.30:FF:000001">
    <property type="entry name" value="Low-density lipoprotein receptor-related protein 6"/>
    <property type="match status" value="2"/>
</dbReference>
<accession>R7TW58</accession>
<evidence type="ECO:0000256" key="4">
    <source>
        <dbReference type="ARBA" id="ARBA00022729"/>
    </source>
</evidence>
<keyword evidence="13" id="KW-1133">Transmembrane helix</keyword>
<evidence type="ECO:0000256" key="8">
    <source>
        <dbReference type="ARBA" id="ARBA00023170"/>
    </source>
</evidence>
<evidence type="ECO:0000256" key="2">
    <source>
        <dbReference type="ARBA" id="ARBA00022536"/>
    </source>
</evidence>
<keyword evidence="7 10" id="KW-1015">Disulfide bond</keyword>
<feature type="repeat" description="LDL-receptor class B" evidence="11">
    <location>
        <begin position="45"/>
        <end position="87"/>
    </location>
</feature>
<feature type="repeat" description="LDL-receptor class B" evidence="11">
    <location>
        <begin position="353"/>
        <end position="395"/>
    </location>
</feature>
<feature type="domain" description="EGF-like" evidence="14">
    <location>
        <begin position="136"/>
        <end position="175"/>
    </location>
</feature>
<evidence type="ECO:0000313" key="15">
    <source>
        <dbReference type="EMBL" id="ELT98153.1"/>
    </source>
</evidence>
<dbReference type="PANTHER" id="PTHR46513:SF41">
    <property type="entry name" value="LOW-DENSITY LIPOPROTEIN RECEPTOR-RELATED PROTEIN"/>
    <property type="match status" value="1"/>
</dbReference>
<feature type="repeat" description="LDL-receptor class B" evidence="11">
    <location>
        <begin position="223"/>
        <end position="265"/>
    </location>
</feature>
<evidence type="ECO:0000256" key="9">
    <source>
        <dbReference type="ARBA" id="ARBA00023180"/>
    </source>
</evidence>
<feature type="domain" description="EGF-like" evidence="14">
    <location>
        <begin position="751"/>
        <end position="794"/>
    </location>
</feature>
<comment type="subcellular location">
    <subcellularLocation>
        <location evidence="1">Membrane</location>
        <topology evidence="1">Single-pass membrane protein</topology>
    </subcellularLocation>
</comment>
<dbReference type="InterPro" id="IPR036055">
    <property type="entry name" value="LDL_receptor-like_sf"/>
</dbReference>
<feature type="disulfide bond" evidence="10">
    <location>
        <begin position="1136"/>
        <end position="1151"/>
    </location>
</feature>
<evidence type="ECO:0000256" key="5">
    <source>
        <dbReference type="ARBA" id="ARBA00022737"/>
    </source>
</evidence>
<dbReference type="InterPro" id="IPR002172">
    <property type="entry name" value="LDrepeatLR_classA_rpt"/>
</dbReference>
<dbReference type="PROSITE" id="PS51120">
    <property type="entry name" value="LDLRB"/>
    <property type="match status" value="11"/>
</dbReference>
<feature type="region of interest" description="Disordered" evidence="12">
    <location>
        <begin position="1284"/>
        <end position="1478"/>
    </location>
</feature>
<dbReference type="EMBL" id="KB308219">
    <property type="protein sequence ID" value="ELT98153.1"/>
    <property type="molecule type" value="Genomic_DNA"/>
</dbReference>
<dbReference type="InterPro" id="IPR050778">
    <property type="entry name" value="Cueball_EGF_LRP_Nidogen"/>
</dbReference>
<dbReference type="InterPro" id="IPR000033">
    <property type="entry name" value="LDLR_classB_rpt"/>
</dbReference>
<keyword evidence="9" id="KW-0325">Glycoprotein</keyword>
<dbReference type="PANTHER" id="PTHR46513">
    <property type="entry name" value="VITELLOGENIN RECEPTOR-LIKE PROTEIN-RELATED-RELATED"/>
    <property type="match status" value="1"/>
</dbReference>
<dbReference type="SUPFAM" id="SSF57196">
    <property type="entry name" value="EGF/Laminin"/>
    <property type="match status" value="3"/>
</dbReference>
<dbReference type="OrthoDB" id="72419at2759"/>
<reference evidence="15 17" key="2">
    <citation type="journal article" date="2013" name="Nature">
        <title>Insights into bilaterian evolution from three spiralian genomes.</title>
        <authorList>
            <person name="Simakov O."/>
            <person name="Marletaz F."/>
            <person name="Cho S.J."/>
            <person name="Edsinger-Gonzales E."/>
            <person name="Havlak P."/>
            <person name="Hellsten U."/>
            <person name="Kuo D.H."/>
            <person name="Larsson T."/>
            <person name="Lv J."/>
            <person name="Arendt D."/>
            <person name="Savage R."/>
            <person name="Osoegawa K."/>
            <person name="de Jong P."/>
            <person name="Grimwood J."/>
            <person name="Chapman J.A."/>
            <person name="Shapiro H."/>
            <person name="Aerts A."/>
            <person name="Otillar R.P."/>
            <person name="Terry A.Y."/>
            <person name="Boore J.L."/>
            <person name="Grigoriev I.V."/>
            <person name="Lindberg D.R."/>
            <person name="Seaver E.C."/>
            <person name="Weisblat D.A."/>
            <person name="Putnam N.H."/>
            <person name="Rokhsar D.S."/>
        </authorList>
    </citation>
    <scope>NUCLEOTIDE SEQUENCE</scope>
    <source>
        <strain evidence="15 17">I ESC-2004</strain>
    </source>
</reference>
<dbReference type="PROSITE" id="PS50068">
    <property type="entry name" value="LDLRA_2"/>
    <property type="match status" value="3"/>
</dbReference>
<dbReference type="EnsemblMetazoa" id="CapteT160497">
    <property type="protein sequence ID" value="CapteP160497"/>
    <property type="gene ID" value="CapteG160497"/>
</dbReference>
<dbReference type="GO" id="GO:0016020">
    <property type="term" value="C:membrane"/>
    <property type="evidence" value="ECO:0007669"/>
    <property type="project" value="UniProtKB-SubCell"/>
</dbReference>
<feature type="disulfide bond" evidence="10">
    <location>
        <begin position="1209"/>
        <end position="1224"/>
    </location>
</feature>
<feature type="compositionally biased region" description="Low complexity" evidence="12">
    <location>
        <begin position="1304"/>
        <end position="1314"/>
    </location>
</feature>
<dbReference type="GO" id="GO:0006897">
    <property type="term" value="P:endocytosis"/>
    <property type="evidence" value="ECO:0007669"/>
    <property type="project" value="UniProtKB-KW"/>
</dbReference>
<feature type="disulfide bond" evidence="10">
    <location>
        <begin position="1159"/>
        <end position="1177"/>
    </location>
</feature>
<feature type="repeat" description="LDL-receptor class B" evidence="11">
    <location>
        <begin position="1"/>
        <end position="44"/>
    </location>
</feature>
<feature type="transmembrane region" description="Helical" evidence="13">
    <location>
        <begin position="1242"/>
        <end position="1264"/>
    </location>
</feature>
<proteinExistence type="predicted"/>
<feature type="repeat" description="LDL-receptor class B" evidence="11">
    <location>
        <begin position="932"/>
        <end position="976"/>
    </location>
</feature>
<evidence type="ECO:0000313" key="17">
    <source>
        <dbReference type="Proteomes" id="UP000014760"/>
    </source>
</evidence>
<evidence type="ECO:0000256" key="3">
    <source>
        <dbReference type="ARBA" id="ARBA00022583"/>
    </source>
</evidence>
<dbReference type="PROSITE" id="PS01209">
    <property type="entry name" value="LDLRA_1"/>
    <property type="match status" value="2"/>
</dbReference>
<keyword evidence="3" id="KW-0254">Endocytosis</keyword>
<keyword evidence="17" id="KW-1185">Reference proteome</keyword>
<dbReference type="InterPro" id="IPR011042">
    <property type="entry name" value="6-blade_b-propeller_TolB-like"/>
</dbReference>
<dbReference type="SMART" id="SM00135">
    <property type="entry name" value="LY"/>
    <property type="match status" value="17"/>
</dbReference>